<dbReference type="OrthoDB" id="384253at2"/>
<keyword evidence="3" id="KW-1185">Reference proteome</keyword>
<evidence type="ECO:0000313" key="2">
    <source>
        <dbReference type="EMBL" id="QEG37017.1"/>
    </source>
</evidence>
<dbReference type="InterPro" id="IPR050126">
    <property type="entry name" value="Ap4A_hydrolase"/>
</dbReference>
<proteinExistence type="predicted"/>
<accession>A0A5B9QD82</accession>
<dbReference type="EMBL" id="CP042913">
    <property type="protein sequence ID" value="QEG37017.1"/>
    <property type="molecule type" value="Genomic_DNA"/>
</dbReference>
<dbReference type="InterPro" id="IPR004843">
    <property type="entry name" value="Calcineurin-like_PHP"/>
</dbReference>
<protein>
    <submittedName>
        <fullName evidence="2">Serine/threonine-protein phosphatase 1</fullName>
        <ecNumber evidence="2">3.1.3.16</ecNumber>
    </submittedName>
</protein>
<dbReference type="Pfam" id="PF00149">
    <property type="entry name" value="Metallophos"/>
    <property type="match status" value="1"/>
</dbReference>
<gene>
    <name evidence="2" type="primary">pphA</name>
    <name evidence="2" type="ORF">Pr1d_43570</name>
</gene>
<dbReference type="GO" id="GO:0008803">
    <property type="term" value="F:bis(5'-nucleosyl)-tetraphosphatase (symmetrical) activity"/>
    <property type="evidence" value="ECO:0007669"/>
    <property type="project" value="TreeGrafter"/>
</dbReference>
<reference evidence="2 3" key="1">
    <citation type="submission" date="2019-08" db="EMBL/GenBank/DDBJ databases">
        <title>Deep-cultivation of Planctomycetes and their phenomic and genomic characterization uncovers novel biology.</title>
        <authorList>
            <person name="Wiegand S."/>
            <person name="Jogler M."/>
            <person name="Boedeker C."/>
            <person name="Pinto D."/>
            <person name="Vollmers J."/>
            <person name="Rivas-Marin E."/>
            <person name="Kohn T."/>
            <person name="Peeters S.H."/>
            <person name="Heuer A."/>
            <person name="Rast P."/>
            <person name="Oberbeckmann S."/>
            <person name="Bunk B."/>
            <person name="Jeske O."/>
            <person name="Meyerdierks A."/>
            <person name="Storesund J.E."/>
            <person name="Kallscheuer N."/>
            <person name="Luecker S."/>
            <person name="Lage O.M."/>
            <person name="Pohl T."/>
            <person name="Merkel B.J."/>
            <person name="Hornburger P."/>
            <person name="Mueller R.-W."/>
            <person name="Bruemmer F."/>
            <person name="Labrenz M."/>
            <person name="Spormann A.M."/>
            <person name="Op den Camp H."/>
            <person name="Overmann J."/>
            <person name="Amann R."/>
            <person name="Jetten M.S.M."/>
            <person name="Mascher T."/>
            <person name="Medema M.H."/>
            <person name="Devos D.P."/>
            <person name="Kaster A.-K."/>
            <person name="Ovreas L."/>
            <person name="Rohde M."/>
            <person name="Galperin M.Y."/>
            <person name="Jogler C."/>
        </authorList>
    </citation>
    <scope>NUCLEOTIDE SEQUENCE [LARGE SCALE GENOMIC DNA]</scope>
    <source>
        <strain evidence="2 3">Pr1d</strain>
    </source>
</reference>
<dbReference type="GO" id="GO:0005737">
    <property type="term" value="C:cytoplasm"/>
    <property type="evidence" value="ECO:0007669"/>
    <property type="project" value="TreeGrafter"/>
</dbReference>
<organism evidence="2 3">
    <name type="scientific">Bythopirellula goksoeyrii</name>
    <dbReference type="NCBI Taxonomy" id="1400387"/>
    <lineage>
        <taxon>Bacteria</taxon>
        <taxon>Pseudomonadati</taxon>
        <taxon>Planctomycetota</taxon>
        <taxon>Planctomycetia</taxon>
        <taxon>Pirellulales</taxon>
        <taxon>Lacipirellulaceae</taxon>
        <taxon>Bythopirellula</taxon>
    </lineage>
</organism>
<dbReference type="Proteomes" id="UP000323917">
    <property type="component" value="Chromosome"/>
</dbReference>
<dbReference type="AlphaFoldDB" id="A0A5B9QD82"/>
<dbReference type="KEGG" id="bgok:Pr1d_43570"/>
<evidence type="ECO:0000313" key="3">
    <source>
        <dbReference type="Proteomes" id="UP000323917"/>
    </source>
</evidence>
<feature type="domain" description="Calcineurin-like phosphoesterase" evidence="1">
    <location>
        <begin position="10"/>
        <end position="161"/>
    </location>
</feature>
<keyword evidence="2" id="KW-0378">Hydrolase</keyword>
<dbReference type="PANTHER" id="PTHR42850">
    <property type="entry name" value="METALLOPHOSPHOESTERASE"/>
    <property type="match status" value="1"/>
</dbReference>
<evidence type="ECO:0000259" key="1">
    <source>
        <dbReference type="Pfam" id="PF00149"/>
    </source>
</evidence>
<dbReference type="RefSeq" id="WP_148075300.1">
    <property type="nucleotide sequence ID" value="NZ_CP042913.1"/>
</dbReference>
<dbReference type="PANTHER" id="PTHR42850:SF4">
    <property type="entry name" value="ZINC-DEPENDENT ENDOPOLYPHOSPHATASE"/>
    <property type="match status" value="1"/>
</dbReference>
<dbReference type="GO" id="GO:0004722">
    <property type="term" value="F:protein serine/threonine phosphatase activity"/>
    <property type="evidence" value="ECO:0007669"/>
    <property type="project" value="UniProtKB-EC"/>
</dbReference>
<dbReference type="InterPro" id="IPR029052">
    <property type="entry name" value="Metallo-depent_PP-like"/>
</dbReference>
<dbReference type="SUPFAM" id="SSF56300">
    <property type="entry name" value="Metallo-dependent phosphatases"/>
    <property type="match status" value="1"/>
</dbReference>
<dbReference type="EC" id="3.1.3.16" evidence="2"/>
<sequence length="235" mass="26143">MSQSVSSTPRTIALGDIHGCYAALDKLLSTIDLRKDDRLIVLGDVIDRGPQSRAVIERLLQLRDACQLLPILGNHEQMLLDAVDGKMALQDWLSHGGAETLDAYGPGAALSILPEEHIEFLRSWPNYHETSGFFFAHGNYLADVKLSDQPWDWLRWESLRDLLPSCHLSGRTAILGHTSNKRGEILNLGYMVCIDTYCHGGGWLTALEPETGKVWQTNERGASREGQLPPPQKTM</sequence>
<name>A0A5B9QD82_9BACT</name>
<dbReference type="GO" id="GO:0110154">
    <property type="term" value="P:RNA decapping"/>
    <property type="evidence" value="ECO:0007669"/>
    <property type="project" value="TreeGrafter"/>
</dbReference>
<dbReference type="Gene3D" id="3.60.21.10">
    <property type="match status" value="1"/>
</dbReference>